<dbReference type="AlphaFoldDB" id="Q4N682"/>
<dbReference type="eggNOG" id="KOG0230">
    <property type="taxonomic scope" value="Eukaryota"/>
</dbReference>
<dbReference type="Proteomes" id="UP000001949">
    <property type="component" value="Unassembled WGS sequence"/>
</dbReference>
<reference evidence="1 2" key="1">
    <citation type="journal article" date="2005" name="Science">
        <title>Genome sequence of Theileria parva, a bovine pathogen that transforms lymphocytes.</title>
        <authorList>
            <person name="Gardner M.J."/>
            <person name="Bishop R."/>
            <person name="Shah T."/>
            <person name="de Villiers E.P."/>
            <person name="Carlton J.M."/>
            <person name="Hall N."/>
            <person name="Ren Q."/>
            <person name="Paulsen I.T."/>
            <person name="Pain A."/>
            <person name="Berriman M."/>
            <person name="Wilson R.J.M."/>
            <person name="Sato S."/>
            <person name="Ralph S.A."/>
            <person name="Mann D.J."/>
            <person name="Xiong Z."/>
            <person name="Shallom S.J."/>
            <person name="Weidman J."/>
            <person name="Jiang L."/>
            <person name="Lynn J."/>
            <person name="Weaver B."/>
            <person name="Shoaibi A."/>
            <person name="Domingo A.R."/>
            <person name="Wasawo D."/>
            <person name="Crabtree J."/>
            <person name="Wortman J.R."/>
            <person name="Haas B."/>
            <person name="Angiuoli S.V."/>
            <person name="Creasy T.H."/>
            <person name="Lu C."/>
            <person name="Suh B."/>
            <person name="Silva J.C."/>
            <person name="Utterback T.R."/>
            <person name="Feldblyum T.V."/>
            <person name="Pertea M."/>
            <person name="Allen J."/>
            <person name="Nierman W.C."/>
            <person name="Taracha E.L.N."/>
            <person name="Salzberg S.L."/>
            <person name="White O.R."/>
            <person name="Fitzhugh H.A."/>
            <person name="Morzaria S."/>
            <person name="Venter J.C."/>
            <person name="Fraser C.M."/>
            <person name="Nene V."/>
        </authorList>
    </citation>
    <scope>NUCLEOTIDE SEQUENCE [LARGE SCALE GENOMIC DNA]</scope>
    <source>
        <strain evidence="1 2">Muguga</strain>
    </source>
</reference>
<dbReference type="InParanoid" id="Q4N682"/>
<name>Q4N682_THEPA</name>
<dbReference type="RefSeq" id="XP_764624.1">
    <property type="nucleotide sequence ID" value="XM_759531.1"/>
</dbReference>
<protein>
    <submittedName>
        <fullName evidence="1">Uncharacterized protein</fullName>
    </submittedName>
</protein>
<accession>Q4N682</accession>
<dbReference type="KEGG" id="tpv:TP02_0055"/>
<proteinExistence type="predicted"/>
<evidence type="ECO:0000313" key="1">
    <source>
        <dbReference type="EMBL" id="EAN32341.1"/>
    </source>
</evidence>
<organism evidence="1 2">
    <name type="scientific">Theileria parva</name>
    <name type="common">East coast fever infection agent</name>
    <dbReference type="NCBI Taxonomy" id="5875"/>
    <lineage>
        <taxon>Eukaryota</taxon>
        <taxon>Sar</taxon>
        <taxon>Alveolata</taxon>
        <taxon>Apicomplexa</taxon>
        <taxon>Aconoidasida</taxon>
        <taxon>Piroplasmida</taxon>
        <taxon>Theileriidae</taxon>
        <taxon>Theileria</taxon>
    </lineage>
</organism>
<comment type="caution">
    <text evidence="1">The sequence shown here is derived from an EMBL/GenBank/DDBJ whole genome shotgun (WGS) entry which is preliminary data.</text>
</comment>
<keyword evidence="2" id="KW-1185">Reference proteome</keyword>
<dbReference type="STRING" id="5875.Q4N682"/>
<dbReference type="VEuPathDB" id="PiroplasmaDB:TpMuguga_02g00055"/>
<gene>
    <name evidence="1" type="ordered locus">TP02_0055</name>
</gene>
<sequence length="916" mass="106472">MNNEMDSIDYSGIKLTSTRNKSKYLMRMKSVKLLKRYNVCIVSFKDKFKKVHKRVVKTSKINTYNDDLNNNDTDNVADNNPAVMSLKNERTVKNNLDVFEGINENIIKIIKIYLKRCLFKDCKLVSVNKSYIEDIVELVFNPCITAKKYHFTRDILDLITIQYITEPMLHKFNVKRGDKLFLFKGFCFFGHTTHFPNNIIKHAENYIPYHISTLLSRYNVICISNVGNLMINKLSYAFKCNILDSIISSITHSGEDLENNPAQMVVKNQLNMPMADLSMYMGICEECNIIENKKSMVFIRFLDYFKGFTVLISTHLMSSEILKTVKELIKITLIRLQAIIEELQFINNLKGTVTVNRALNNVIDDNTQICENFSDYLLKADNITDYLVDSPKVNSAGDTDIVYYGNMINSSGSGTVSAVEYRKVVKLTLYKYYTNNNQTCGSPERVYVSVGNFNEGNFLVNFLQNLRNCLKINKCPNLNCSEPFLNHQLHYETSYSNTHNMKLTLTFQHATHNFTTLDNYNEDDVYNHGIDSEINMDIYCMKCNSSKRYKTKNITFGRFMQLLLLNKLYKSDCGHLLFYDHKFIILIDQFTITFHLANVTVFNILPQFDTRLYNSQVNTLNPIHTVLVPNDMLICDGIGIYFPVNNSIISVILRNECNKIYHWVKQNYKNLLSGDLVGQIPCICTFLRVKNIDKVDNMSRSQWVKEIKGLDFTTFLLKYEKHSSINIELNPKLRDKIKQTLNKGVPLHTCDKCGMELYATISDIEILNWIYIIVGIVKELMSKIAKVKVGVNYIKQFFSEMDQFYTSLTKFESNLPHVFVQIFTHILYAKYYCPRDPIQIFTIIKSFYISYYSLFEQLLYNYRKISHIDHVSNFKFKECDDDVIIQYSSAENFKYVKINQGNFYSIILGIILLLSL</sequence>
<dbReference type="EMBL" id="AAGK01000002">
    <property type="protein sequence ID" value="EAN32341.1"/>
    <property type="molecule type" value="Genomic_DNA"/>
</dbReference>
<dbReference type="GeneID" id="3502032"/>
<evidence type="ECO:0000313" key="2">
    <source>
        <dbReference type="Proteomes" id="UP000001949"/>
    </source>
</evidence>